<keyword evidence="3" id="KW-0378">Hydrolase</keyword>
<dbReference type="PATRIC" id="fig|742743.3.peg.1920"/>
<dbReference type="InterPro" id="IPR050534">
    <property type="entry name" value="Coronavir_polyprotein_1ab"/>
</dbReference>
<dbReference type="OrthoDB" id="9757917at2"/>
<keyword evidence="9" id="KW-1185">Reference proteome</keyword>
<name>H1D2R6_9FIRM</name>
<evidence type="ECO:0000256" key="4">
    <source>
        <dbReference type="ARBA" id="ARBA00022806"/>
    </source>
</evidence>
<reference evidence="8 9" key="1">
    <citation type="submission" date="2011-11" db="EMBL/GenBank/DDBJ databases">
        <title>The Genome Sequence of Dialister succinatiphilus YIT 11850.</title>
        <authorList>
            <consortium name="The Broad Institute Genome Sequencing Platform"/>
            <person name="Earl A."/>
            <person name="Ward D."/>
            <person name="Feldgarden M."/>
            <person name="Gevers D."/>
            <person name="Morotomi M."/>
            <person name="Young S.K."/>
            <person name="Zeng Q."/>
            <person name="Gargeya S."/>
            <person name="Fitzgerald M."/>
            <person name="Haas B."/>
            <person name="Abouelleil A."/>
            <person name="Alvarado L."/>
            <person name="Arachchi H.M."/>
            <person name="Berlin A."/>
            <person name="Brown A."/>
            <person name="Chapman S.B."/>
            <person name="Dunbar C."/>
            <person name="Gearin G."/>
            <person name="Goldberg J."/>
            <person name="Griggs A."/>
            <person name="Gujja S."/>
            <person name="Heiman D."/>
            <person name="Howarth C."/>
            <person name="Lui A."/>
            <person name="MacDonald P.J.P."/>
            <person name="Montmayeur A."/>
            <person name="Murphy C."/>
            <person name="Neiman D."/>
            <person name="Pearson M."/>
            <person name="Priest M."/>
            <person name="Roberts A."/>
            <person name="Saif S."/>
            <person name="Shea T."/>
            <person name="Sisk P."/>
            <person name="Stolte C."/>
            <person name="Sykes S."/>
            <person name="Wortman J."/>
            <person name="Nusbaum C."/>
            <person name="Birren B."/>
        </authorList>
    </citation>
    <scope>NUCLEOTIDE SEQUENCE [LARGE SCALE GENOMIC DNA]</scope>
    <source>
        <strain evidence="8 9">YIT 11850</strain>
    </source>
</reference>
<dbReference type="Gene3D" id="3.40.50.300">
    <property type="entry name" value="P-loop containing nucleotide triphosphate hydrolases"/>
    <property type="match status" value="2"/>
</dbReference>
<dbReference type="PANTHER" id="PTHR43788:SF8">
    <property type="entry name" value="DNA-BINDING PROTEIN SMUBP-2"/>
    <property type="match status" value="1"/>
</dbReference>
<dbReference type="Pfam" id="PF13087">
    <property type="entry name" value="AAA_12"/>
    <property type="match status" value="1"/>
</dbReference>
<evidence type="ECO:0000256" key="1">
    <source>
        <dbReference type="ARBA" id="ARBA00007913"/>
    </source>
</evidence>
<comment type="similarity">
    <text evidence="1">Belongs to the DNA2/NAM7 helicase family.</text>
</comment>
<comment type="caution">
    <text evidence="8">The sequence shown here is derived from an EMBL/GenBank/DDBJ whole genome shotgun (WGS) entry which is preliminary data.</text>
</comment>
<dbReference type="GO" id="GO:0043139">
    <property type="term" value="F:5'-3' DNA helicase activity"/>
    <property type="evidence" value="ECO:0007669"/>
    <property type="project" value="TreeGrafter"/>
</dbReference>
<proteinExistence type="inferred from homology"/>
<dbReference type="Pfam" id="PF13086">
    <property type="entry name" value="AAA_11"/>
    <property type="match status" value="1"/>
</dbReference>
<dbReference type="HOGENOM" id="CLU_004155_0_1_9"/>
<evidence type="ECO:0000256" key="3">
    <source>
        <dbReference type="ARBA" id="ARBA00022801"/>
    </source>
</evidence>
<dbReference type="GO" id="GO:0005524">
    <property type="term" value="F:ATP binding"/>
    <property type="evidence" value="ECO:0007669"/>
    <property type="project" value="UniProtKB-KW"/>
</dbReference>
<keyword evidence="4" id="KW-0347">Helicase</keyword>
<dbReference type="PANTHER" id="PTHR43788">
    <property type="entry name" value="DNA2/NAM7 HELICASE FAMILY MEMBER"/>
    <property type="match status" value="1"/>
</dbReference>
<dbReference type="GO" id="GO:0016787">
    <property type="term" value="F:hydrolase activity"/>
    <property type="evidence" value="ECO:0007669"/>
    <property type="project" value="UniProtKB-KW"/>
</dbReference>
<dbReference type="Proteomes" id="UP000003277">
    <property type="component" value="Unassembled WGS sequence"/>
</dbReference>
<gene>
    <name evidence="8" type="ORF">HMPREF9453_01904</name>
</gene>
<dbReference type="eggNOG" id="COG0507">
    <property type="taxonomic scope" value="Bacteria"/>
</dbReference>
<dbReference type="InterPro" id="IPR027417">
    <property type="entry name" value="P-loop_NTPase"/>
</dbReference>
<dbReference type="SUPFAM" id="SSF52540">
    <property type="entry name" value="P-loop containing nucleoside triphosphate hydrolases"/>
    <property type="match status" value="1"/>
</dbReference>
<evidence type="ECO:0008006" key="10">
    <source>
        <dbReference type="Google" id="ProtNLM"/>
    </source>
</evidence>
<evidence type="ECO:0000256" key="5">
    <source>
        <dbReference type="ARBA" id="ARBA00022840"/>
    </source>
</evidence>
<evidence type="ECO:0000259" key="7">
    <source>
        <dbReference type="Pfam" id="PF13087"/>
    </source>
</evidence>
<organism evidence="8 9">
    <name type="scientific">Dialister succinatiphilus YIT 11850</name>
    <dbReference type="NCBI Taxonomy" id="742743"/>
    <lineage>
        <taxon>Bacteria</taxon>
        <taxon>Bacillati</taxon>
        <taxon>Bacillota</taxon>
        <taxon>Negativicutes</taxon>
        <taxon>Veillonellales</taxon>
        <taxon>Veillonellaceae</taxon>
        <taxon>Dialister</taxon>
    </lineage>
</organism>
<sequence length="1344" mass="153783">MSNGHSDIENAIRALTYWYTMEFLNQEPLPDAEISKKINNVVLIRPDEQAPGKIGWMAQALKERYDDGAVESTGELSIFVGRFSRDAIIKKIIQLLGQQDPRIENAADADMALFALQTSASGVYKEGSFKISPLFWALKQVQKDKTLSDKPFDLDDYQMEMEKWDKKIHKIYSDLDQWKFANDKYGKKYAGTVMEDKIKYLSVLGDYLMDWYHQFVKDYVTELFNEKELSVFDFSRTVPFVLVQCPNLTIKAGNNKKNEKTAEPIRLQGSFVVDDLYIVLQEMKQHPEHFTNGMGKVIVDYINGLRKTDESFNRRVNIIPRQDMSGHDREQLRHFLFRSLSPMRAPKGRWPSPFPPALMQQVAVNMACAMVNPAIMGTRKSSYFNANGPIFSVNGPPGTGKTTLLKEIIVNNIVERADLLSNYENPDDALMLQEYKYGDAVDPKTRKPCKGHRYSPYVPGYFMFKDDVVNNYGMLVCSCNNKAVENITTDIPVDSDVSKSIESFLDTMVKEGDWLDGISDEEKEGLDTKDFYFTSKTRKLLANDKAWGLIAAPMGKSQNISAFFKYVLEGLIYQEYSKKSLEIHKKLYGNLRTLFRNQYDKVCEMQKKLSTWHSHHMDSYYLWRLQERQKYIYYHYHKLEKKKSAGPLTERETLQWDQICNEIQKNMKNMQILSGRLSDETEKDIMEQCQRDQERKADFEKYIPLDQDFLSKLFSDDEECATAAHVCDPGFTYDYDLERKKLFLLAMMLQKEFVLSSKKVKYNLQNFQMLKNGKISGMEKKINFTDPDNEYHEDYEQAMGPALQTLFLVVPVISSTFASVKRFLEGVGQESIGMLIVDESGQASPQLAIGAMYRSRSAMIVGDPKQVEPVVTDELALLEHVYRKSDFYAPYTVKGLSVQSFADTINTFGTYLKDAESEDEDRGVWVGSPLVVHRRCISPMYDISNALSYGGIMKKKSMEPKKETKRLFCWHHSLWFNIKGKEQGGGNHFVPRQGSYVLEIVKQSFKKYNGLGGGKEPDIFIISPFKTVAESMKRYIARKKDELGVDSKKLYKWMNNHIGTVHTFQGQGAHEVIFLLGCDADSGDGTINFVNANIVNVAVTRAKSRLYVVGDYDKWRINPNIRVMQDIMKNMEQFSWICKTDDMVEAAFHQLKGLPSAYKNGSVDRKAADTQVKEVQNSPEKISINEVSETAKAEKPYKLPSATACKSAAGSRMVGKQIGKVTEPHPVKTGHTNTPVVLLVKKQEMKLEKGYVCPNCHHGWMEYHAAGKYGPYWHCPLCGKNINEKSASKLDDSFHYRCPRCHKGYLIIRQKGTGSPFWGCSAFSDEKERCHFMAPDNHGKPERR</sequence>
<dbReference type="RefSeq" id="WP_008860398.1">
    <property type="nucleotide sequence ID" value="NZ_JH591189.1"/>
</dbReference>
<evidence type="ECO:0000256" key="2">
    <source>
        <dbReference type="ARBA" id="ARBA00022741"/>
    </source>
</evidence>
<evidence type="ECO:0000313" key="8">
    <source>
        <dbReference type="EMBL" id="EHO62186.1"/>
    </source>
</evidence>
<evidence type="ECO:0000259" key="6">
    <source>
        <dbReference type="Pfam" id="PF13086"/>
    </source>
</evidence>
<accession>H1D2R6</accession>
<keyword evidence="2" id="KW-0547">Nucleotide-binding</keyword>
<dbReference type="EMBL" id="ADLT01000065">
    <property type="protein sequence ID" value="EHO62186.1"/>
    <property type="molecule type" value="Genomic_DNA"/>
</dbReference>
<protein>
    <recommendedName>
        <fullName evidence="10">DNA2/NAM7 helicase-like C-terminal domain-containing protein</fullName>
    </recommendedName>
</protein>
<keyword evidence="5" id="KW-0067">ATP-binding</keyword>
<feature type="domain" description="DNA2/NAM7 helicase helicase" evidence="6">
    <location>
        <begin position="388"/>
        <end position="872"/>
    </location>
</feature>
<evidence type="ECO:0000313" key="9">
    <source>
        <dbReference type="Proteomes" id="UP000003277"/>
    </source>
</evidence>
<dbReference type="InterPro" id="IPR041679">
    <property type="entry name" value="DNA2/NAM7-like_C"/>
</dbReference>
<feature type="domain" description="DNA2/NAM7 helicase-like C-terminal" evidence="7">
    <location>
        <begin position="935"/>
        <end position="1112"/>
    </location>
</feature>
<dbReference type="eggNOG" id="COG1112">
    <property type="taxonomic scope" value="Bacteria"/>
</dbReference>
<dbReference type="InterPro" id="IPR041677">
    <property type="entry name" value="DNA2/NAM7_AAA_11"/>
</dbReference>
<dbReference type="STRING" id="742743.HMPREF9453_01904"/>